<accession>A0ABS6U0R1</accession>
<dbReference type="EMBL" id="JAHUVW010000004">
    <property type="protein sequence ID" value="MBV7674134.1"/>
    <property type="molecule type" value="Genomic_DNA"/>
</dbReference>
<dbReference type="RefSeq" id="WP_228873850.1">
    <property type="nucleotide sequence ID" value="NZ_JAHUVW010000004.1"/>
</dbReference>
<reference evidence="1 2" key="1">
    <citation type="submission" date="2021-07" db="EMBL/GenBank/DDBJ databases">
        <title>Sequencing Streptomyces halstedii LGO-A4 genome an citrus endophytic actinomycete.</title>
        <authorList>
            <person name="Samborskyy M."/>
            <person name="Scott N."/>
            <person name="Deglau R."/>
            <person name="Dickens S."/>
            <person name="Oliveira L.G."/>
        </authorList>
    </citation>
    <scope>NUCLEOTIDE SEQUENCE [LARGE SCALE GENOMIC DNA]</scope>
    <source>
        <strain evidence="1 2">LGO-A4</strain>
    </source>
</reference>
<evidence type="ECO:0000313" key="1">
    <source>
        <dbReference type="EMBL" id="MBV7674134.1"/>
    </source>
</evidence>
<gene>
    <name evidence="1" type="ORF">STHAL_32320</name>
</gene>
<proteinExistence type="predicted"/>
<name>A0ABS6U0R1_STRHA</name>
<dbReference type="Proteomes" id="UP000735541">
    <property type="component" value="Unassembled WGS sequence"/>
</dbReference>
<keyword evidence="2" id="KW-1185">Reference proteome</keyword>
<comment type="caution">
    <text evidence="1">The sequence shown here is derived from an EMBL/GenBank/DDBJ whole genome shotgun (WGS) entry which is preliminary data.</text>
</comment>
<protein>
    <submittedName>
        <fullName evidence="1">Uncharacterized protein</fullName>
    </submittedName>
</protein>
<evidence type="ECO:0000313" key="2">
    <source>
        <dbReference type="Proteomes" id="UP000735541"/>
    </source>
</evidence>
<sequence length="90" mass="10558">MSPRPAEEARTQLRREVTAAMKRRELRHKEADRIKREADAEFWQSIDPLRNAYFGAQTDIAAITGFTRDHILKQSKRHRSGGSHREEETR</sequence>
<organism evidence="1 2">
    <name type="scientific">Streptomyces halstedii</name>
    <dbReference type="NCBI Taxonomy" id="1944"/>
    <lineage>
        <taxon>Bacteria</taxon>
        <taxon>Bacillati</taxon>
        <taxon>Actinomycetota</taxon>
        <taxon>Actinomycetes</taxon>
        <taxon>Kitasatosporales</taxon>
        <taxon>Streptomycetaceae</taxon>
        <taxon>Streptomyces</taxon>
    </lineage>
</organism>